<evidence type="ECO:0000256" key="1">
    <source>
        <dbReference type="ARBA" id="ARBA00007261"/>
    </source>
</evidence>
<evidence type="ECO:0000259" key="3">
    <source>
        <dbReference type="Pfam" id="PF05193"/>
    </source>
</evidence>
<gene>
    <name evidence="4" type="ORF">DT076_17240</name>
</gene>
<evidence type="ECO:0000313" key="4">
    <source>
        <dbReference type="EMBL" id="RCK68138.1"/>
    </source>
</evidence>
<protein>
    <submittedName>
        <fullName evidence="4">Insulinase family protein</fullName>
    </submittedName>
</protein>
<dbReference type="InterPro" id="IPR011249">
    <property type="entry name" value="Metalloenz_LuxS/M16"/>
</dbReference>
<sequence>MARQQHAEAAGAHLGGTIRRTVLASGLRVVSEDVPGSSTFSVGFFVGVGSRHESEHLHGASHFLEHVLFKGTRRRGPEEISAAIEQVGGDLNAYTAKEHTCFYARVLAEDAPVACEVITDMLTASLVRADDLESEREVILEEIAMHADEPGEVAADLVAERLFAGHPLARSVIGSRASIGAITREQVVGFWKRHYRPSSLVVAAAGRVDHDALVGQLSVFDQLPPQPAARVQQAPSRRHESGVGVVRRPTEQCTVSMAFPGFSTFDDRRYPLGLLAAVLGGGMSSRLFVEVRERRGLAYTIDAAETAWSDAGLFSVDWQCARERVEQIAGLVRDELAAVARNGISPDELARAKSQLRGQTVLGYEGPGARMSRLGTAELVGDTRTIAELLDRYDAVTGEQVTALARELFGSAPYLAVVGPAPDRRRLQALLRGWGSAAAPAA</sequence>
<dbReference type="PANTHER" id="PTHR11851">
    <property type="entry name" value="METALLOPROTEASE"/>
    <property type="match status" value="1"/>
</dbReference>
<dbReference type="InterPro" id="IPR011765">
    <property type="entry name" value="Pept_M16_N"/>
</dbReference>
<dbReference type="Pfam" id="PF05193">
    <property type="entry name" value="Peptidase_M16_C"/>
    <property type="match status" value="1"/>
</dbReference>
<dbReference type="SUPFAM" id="SSF63411">
    <property type="entry name" value="LuxS/MPP-like metallohydrolase"/>
    <property type="match status" value="2"/>
</dbReference>
<dbReference type="InterPro" id="IPR007863">
    <property type="entry name" value="Peptidase_M16_C"/>
</dbReference>
<feature type="domain" description="Peptidase M16 N-terminal" evidence="2">
    <location>
        <begin position="28"/>
        <end position="174"/>
    </location>
</feature>
<name>A0A367YQN8_9ACTN</name>
<dbReference type="GO" id="GO:0046872">
    <property type="term" value="F:metal ion binding"/>
    <property type="evidence" value="ECO:0007669"/>
    <property type="project" value="InterPro"/>
</dbReference>
<dbReference type="Pfam" id="PF00675">
    <property type="entry name" value="Peptidase_M16"/>
    <property type="match status" value="1"/>
</dbReference>
<dbReference type="EMBL" id="QOUI01000013">
    <property type="protein sequence ID" value="RCK68138.1"/>
    <property type="molecule type" value="Genomic_DNA"/>
</dbReference>
<feature type="domain" description="Peptidase M16 C-terminal" evidence="3">
    <location>
        <begin position="182"/>
        <end position="356"/>
    </location>
</feature>
<evidence type="ECO:0000313" key="5">
    <source>
        <dbReference type="Proteomes" id="UP000252770"/>
    </source>
</evidence>
<dbReference type="InterPro" id="IPR050361">
    <property type="entry name" value="MPP/UQCRC_Complex"/>
</dbReference>
<evidence type="ECO:0000259" key="2">
    <source>
        <dbReference type="Pfam" id="PF00675"/>
    </source>
</evidence>
<proteinExistence type="inferred from homology"/>
<dbReference type="Proteomes" id="UP000252770">
    <property type="component" value="Unassembled WGS sequence"/>
</dbReference>
<dbReference type="Gene3D" id="3.30.830.10">
    <property type="entry name" value="Metalloenzyme, LuxS/M16 peptidase-like"/>
    <property type="match status" value="2"/>
</dbReference>
<accession>A0A367YQN8</accession>
<keyword evidence="5" id="KW-1185">Reference proteome</keyword>
<dbReference type="PANTHER" id="PTHR11851:SF49">
    <property type="entry name" value="MITOCHONDRIAL-PROCESSING PEPTIDASE SUBUNIT ALPHA"/>
    <property type="match status" value="1"/>
</dbReference>
<comment type="similarity">
    <text evidence="1">Belongs to the peptidase M16 family.</text>
</comment>
<comment type="caution">
    <text evidence="4">The sequence shown here is derived from an EMBL/GenBank/DDBJ whole genome shotgun (WGS) entry which is preliminary data.</text>
</comment>
<organism evidence="4 5">
    <name type="scientific">Desertihabitans brevis</name>
    <dbReference type="NCBI Taxonomy" id="2268447"/>
    <lineage>
        <taxon>Bacteria</taxon>
        <taxon>Bacillati</taxon>
        <taxon>Actinomycetota</taxon>
        <taxon>Actinomycetes</taxon>
        <taxon>Propionibacteriales</taxon>
        <taxon>Propionibacteriaceae</taxon>
        <taxon>Desertihabitans</taxon>
    </lineage>
</organism>
<dbReference type="AlphaFoldDB" id="A0A367YQN8"/>
<reference evidence="4 5" key="1">
    <citation type="submission" date="2018-07" db="EMBL/GenBank/DDBJ databases">
        <title>Desertimonas flava gen. nov. sp. nov.</title>
        <authorList>
            <person name="Liu S."/>
        </authorList>
    </citation>
    <scope>NUCLEOTIDE SEQUENCE [LARGE SCALE GENOMIC DNA]</scope>
    <source>
        <strain evidence="4 5">16Sb5-5</strain>
    </source>
</reference>
<dbReference type="RefSeq" id="WP_114127951.1">
    <property type="nucleotide sequence ID" value="NZ_QOUI01000013.1"/>
</dbReference>